<keyword evidence="1" id="KW-0472">Membrane</keyword>
<feature type="transmembrane region" description="Helical" evidence="1">
    <location>
        <begin position="28"/>
        <end position="50"/>
    </location>
</feature>
<keyword evidence="3" id="KW-1185">Reference proteome</keyword>
<sequence>MPLVPSSAPLPSSMTTIAYLREQEILNIVYIGLLVIEVLMVLGVITVALVKRVKVNHQLKTIRSATTSAKYAPYHFAHADTEKTICSVALMDHETTVIMDSPDIFSDRPKSRCPHCKFYPKHVEKKVCEVCESLMGKDEIEAFLGGSERNWCVYHLNRQGFLPSRAALEDAMRARLIQEQRCVRLCCARPKSPLHVHCEDCREMLLCKGVPIAVANRKIYELTYYDPFPDYDDDSFAVRVARGEAIIYEADWNWDCSQAKFVHPNLILQDDPVDVPGLIFWTIPTLLEGVMSEAF</sequence>
<comment type="caution">
    <text evidence="2">The sequence shown here is derived from an EMBL/GenBank/DDBJ whole genome shotgun (WGS) entry which is preliminary data.</text>
</comment>
<evidence type="ECO:0000313" key="3">
    <source>
        <dbReference type="Proteomes" id="UP000573603"/>
    </source>
</evidence>
<keyword evidence="1" id="KW-0812">Transmembrane</keyword>
<proteinExistence type="predicted"/>
<gene>
    <name evidence="2" type="ORF">FANTH_823</name>
</gene>
<dbReference type="AlphaFoldDB" id="A0A8H4ZWW0"/>
<reference evidence="2 3" key="1">
    <citation type="journal article" date="2020" name="BMC Genomics">
        <title>Correction to: Identification and distribution of gene clusters required for synthesis of sphingolipid metabolism inhibitors in diverse species of the filamentous fungus Fusarium.</title>
        <authorList>
            <person name="Kim H.S."/>
            <person name="Lohmar J.M."/>
            <person name="Busman M."/>
            <person name="Brown D.W."/>
            <person name="Naumann T.A."/>
            <person name="Divon H.H."/>
            <person name="Lysoe E."/>
            <person name="Uhlig S."/>
            <person name="Proctor R.H."/>
        </authorList>
    </citation>
    <scope>NUCLEOTIDE SEQUENCE [LARGE SCALE GENOMIC DNA]</scope>
    <source>
        <strain evidence="2 3">NRRL 25214</strain>
    </source>
</reference>
<protein>
    <submittedName>
        <fullName evidence="2">Uncharacterized protein</fullName>
    </submittedName>
</protein>
<organism evidence="2 3">
    <name type="scientific">Fusarium anthophilum</name>
    <dbReference type="NCBI Taxonomy" id="48485"/>
    <lineage>
        <taxon>Eukaryota</taxon>
        <taxon>Fungi</taxon>
        <taxon>Dikarya</taxon>
        <taxon>Ascomycota</taxon>
        <taxon>Pezizomycotina</taxon>
        <taxon>Sordariomycetes</taxon>
        <taxon>Hypocreomycetidae</taxon>
        <taxon>Hypocreales</taxon>
        <taxon>Nectriaceae</taxon>
        <taxon>Fusarium</taxon>
        <taxon>Fusarium fujikuroi species complex</taxon>
    </lineage>
</organism>
<keyword evidence="1" id="KW-1133">Transmembrane helix</keyword>
<evidence type="ECO:0000313" key="2">
    <source>
        <dbReference type="EMBL" id="KAF5254338.1"/>
    </source>
</evidence>
<dbReference type="Proteomes" id="UP000573603">
    <property type="component" value="Unassembled WGS sequence"/>
</dbReference>
<evidence type="ECO:0000256" key="1">
    <source>
        <dbReference type="SAM" id="Phobius"/>
    </source>
</evidence>
<accession>A0A8H4ZWW0</accession>
<name>A0A8H4ZWW0_9HYPO</name>
<dbReference type="EMBL" id="JABEVY010000021">
    <property type="protein sequence ID" value="KAF5254338.1"/>
    <property type="molecule type" value="Genomic_DNA"/>
</dbReference>